<evidence type="ECO:0000313" key="3">
    <source>
        <dbReference type="Proteomes" id="UP000499080"/>
    </source>
</evidence>
<sequence>MGLRFSHSRVAKLVKIRKTFDDVTSPDERGGLSRLLQSVVSGILTGFSKFCHEKAFAFLKRHFNLNMVPINYPRTWTLSRPFRTLGAQRKSVLFFPLFTNGKWTFLKTLANPNG</sequence>
<accession>A0A4Y2LMY7</accession>
<protein>
    <submittedName>
        <fullName evidence="1">Uncharacterized protein</fullName>
    </submittedName>
</protein>
<gene>
    <name evidence="2" type="ORF">AVEN_205328_1</name>
    <name evidence="1" type="ORF">AVEN_236598_1</name>
</gene>
<name>A0A4Y2LMY7_ARAVE</name>
<dbReference type="AlphaFoldDB" id="A0A4Y2LMY7"/>
<comment type="caution">
    <text evidence="1">The sequence shown here is derived from an EMBL/GenBank/DDBJ whole genome shotgun (WGS) entry which is preliminary data.</text>
</comment>
<dbReference type="EMBL" id="BGPR01199860">
    <property type="protein sequence ID" value="GBN14916.1"/>
    <property type="molecule type" value="Genomic_DNA"/>
</dbReference>
<keyword evidence="3" id="KW-1185">Reference proteome</keyword>
<evidence type="ECO:0000313" key="2">
    <source>
        <dbReference type="EMBL" id="GBN15023.1"/>
    </source>
</evidence>
<dbReference type="Proteomes" id="UP000499080">
    <property type="component" value="Unassembled WGS sequence"/>
</dbReference>
<evidence type="ECO:0000313" key="1">
    <source>
        <dbReference type="EMBL" id="GBN14916.1"/>
    </source>
</evidence>
<reference evidence="1 3" key="1">
    <citation type="journal article" date="2019" name="Sci. Rep.">
        <title>Orb-weaving spider Araneus ventricosus genome elucidates the spidroin gene catalogue.</title>
        <authorList>
            <person name="Kono N."/>
            <person name="Nakamura H."/>
            <person name="Ohtoshi R."/>
            <person name="Moran D.A.P."/>
            <person name="Shinohara A."/>
            <person name="Yoshida Y."/>
            <person name="Fujiwara M."/>
            <person name="Mori M."/>
            <person name="Tomita M."/>
            <person name="Arakawa K."/>
        </authorList>
    </citation>
    <scope>NUCLEOTIDE SEQUENCE [LARGE SCALE GENOMIC DNA]</scope>
</reference>
<organism evidence="1 3">
    <name type="scientific">Araneus ventricosus</name>
    <name type="common">Orbweaver spider</name>
    <name type="synonym">Epeira ventricosa</name>
    <dbReference type="NCBI Taxonomy" id="182803"/>
    <lineage>
        <taxon>Eukaryota</taxon>
        <taxon>Metazoa</taxon>
        <taxon>Ecdysozoa</taxon>
        <taxon>Arthropoda</taxon>
        <taxon>Chelicerata</taxon>
        <taxon>Arachnida</taxon>
        <taxon>Araneae</taxon>
        <taxon>Araneomorphae</taxon>
        <taxon>Entelegynae</taxon>
        <taxon>Araneoidea</taxon>
        <taxon>Araneidae</taxon>
        <taxon>Araneus</taxon>
    </lineage>
</organism>
<dbReference type="EMBL" id="BGPR01199897">
    <property type="protein sequence ID" value="GBN15023.1"/>
    <property type="molecule type" value="Genomic_DNA"/>
</dbReference>
<proteinExistence type="predicted"/>